<dbReference type="Proteomes" id="UP000472372">
    <property type="component" value="Chromosome 10"/>
</dbReference>
<accession>A0A6S6WF32</accession>
<organism evidence="2 3">
    <name type="scientific">Pyrenophora teres f. teres</name>
    <dbReference type="NCBI Taxonomy" id="97479"/>
    <lineage>
        <taxon>Eukaryota</taxon>
        <taxon>Fungi</taxon>
        <taxon>Dikarya</taxon>
        <taxon>Ascomycota</taxon>
        <taxon>Pezizomycotina</taxon>
        <taxon>Dothideomycetes</taxon>
        <taxon>Pleosporomycetidae</taxon>
        <taxon>Pleosporales</taxon>
        <taxon>Pleosporineae</taxon>
        <taxon>Pleosporaceae</taxon>
        <taxon>Pyrenophora</taxon>
    </lineage>
</organism>
<dbReference type="EMBL" id="HG992986">
    <property type="protein sequence ID" value="CAE7212623.1"/>
    <property type="molecule type" value="Genomic_DNA"/>
</dbReference>
<proteinExistence type="predicted"/>
<evidence type="ECO:0000313" key="3">
    <source>
        <dbReference type="Proteomes" id="UP000472372"/>
    </source>
</evidence>
<feature type="region of interest" description="Disordered" evidence="1">
    <location>
        <begin position="271"/>
        <end position="332"/>
    </location>
</feature>
<dbReference type="PANTHER" id="PTHR42085:SF2">
    <property type="entry name" value="F-BOX DOMAIN-CONTAINING PROTEIN"/>
    <property type="match status" value="1"/>
</dbReference>
<dbReference type="AlphaFoldDB" id="A0A6S6WF32"/>
<name>A0A6S6WF32_9PLEO</name>
<dbReference type="InterPro" id="IPR038883">
    <property type="entry name" value="AN11006-like"/>
</dbReference>
<evidence type="ECO:0000313" key="2">
    <source>
        <dbReference type="EMBL" id="CAE7212623.1"/>
    </source>
</evidence>
<reference evidence="2" key="1">
    <citation type="submission" date="2021-02" db="EMBL/GenBank/DDBJ databases">
        <authorList>
            <person name="Syme A R."/>
            <person name="Syme A R."/>
            <person name="Moolhuijzen P."/>
        </authorList>
    </citation>
    <scope>NUCLEOTIDE SEQUENCE</scope>
    <source>
        <strain evidence="2">W1-1</strain>
    </source>
</reference>
<evidence type="ECO:0000256" key="1">
    <source>
        <dbReference type="SAM" id="MobiDB-lite"/>
    </source>
</evidence>
<dbReference type="PANTHER" id="PTHR42085">
    <property type="entry name" value="F-BOX DOMAIN-CONTAINING PROTEIN"/>
    <property type="match status" value="1"/>
</dbReference>
<gene>
    <name evidence="2" type="ORF">PTTW11_10326</name>
</gene>
<sequence>MPEFQDIPAELRNSIYSQLLERRDSRQQIHQNFGLFTVSKQMHNESTSYFYQHNPIDVHVSSPATHSATVLPPIADKHLRYLRWLSVYATTAETHSSRQQKVASTIASLAVIGAEFKHLHICLQSSLSKLLSSRVDDAVFDSDHPITVALRQLLKSDVADIVSLELCNTWFASGVAQKLHAQYGTRLRFVSTSKQTVDPCTLERPLTGTYVSTHLTGLDLDEEAVADARCPGILSAFSTSSTPSSLVGSLSSAFADLDAFSAIAFGLGEDEPVDDDYSDQTSQQEEETFFSMSDVEEWESSAQEQEQDGLDNNEDMDLDDNSDDNDEEMEEIPEEEMDAIMGNMEDTAHRLANDADMSYMTNFAPELLLTRHNLGHLA</sequence>
<protein>
    <submittedName>
        <fullName evidence="2">Uncharacterized protein</fullName>
    </submittedName>
</protein>